<dbReference type="GO" id="GO:0015421">
    <property type="term" value="F:ABC-type oligopeptide transporter activity"/>
    <property type="evidence" value="ECO:0007669"/>
    <property type="project" value="TreeGrafter"/>
</dbReference>
<dbReference type="PANTHER" id="PTHR43394:SF1">
    <property type="entry name" value="ATP-BINDING CASSETTE SUB-FAMILY B MEMBER 10, MITOCHONDRIAL"/>
    <property type="match status" value="1"/>
</dbReference>
<evidence type="ECO:0000256" key="6">
    <source>
        <dbReference type="ARBA" id="ARBA00022741"/>
    </source>
</evidence>
<keyword evidence="2" id="KW-0813">Transport</keyword>
<dbReference type="PROSITE" id="PS50929">
    <property type="entry name" value="ABC_TM1F"/>
    <property type="match status" value="1"/>
</dbReference>
<dbReference type="Pfam" id="PF00664">
    <property type="entry name" value="ABC_membrane"/>
    <property type="match status" value="1"/>
</dbReference>
<accession>A0A8J3J978</accession>
<dbReference type="GO" id="GO:0005886">
    <property type="term" value="C:plasma membrane"/>
    <property type="evidence" value="ECO:0007669"/>
    <property type="project" value="UniProtKB-SubCell"/>
</dbReference>
<dbReference type="InterPro" id="IPR027417">
    <property type="entry name" value="P-loop_NTPase"/>
</dbReference>
<keyword evidence="6" id="KW-0547">Nucleotide-binding</keyword>
<evidence type="ECO:0000256" key="1">
    <source>
        <dbReference type="ARBA" id="ARBA00004651"/>
    </source>
</evidence>
<keyword evidence="14" id="KW-1185">Reference proteome</keyword>
<evidence type="ECO:0000313" key="13">
    <source>
        <dbReference type="EMBL" id="GIF80627.1"/>
    </source>
</evidence>
<feature type="domain" description="ABC transmembrane type-1" evidence="12">
    <location>
        <begin position="45"/>
        <end position="326"/>
    </location>
</feature>
<protein>
    <submittedName>
        <fullName evidence="13">Multidrug ABC transporter permease</fullName>
    </submittedName>
</protein>
<gene>
    <name evidence="13" type="ORF">Cba03nite_19760</name>
</gene>
<evidence type="ECO:0000256" key="5">
    <source>
        <dbReference type="ARBA" id="ARBA00022692"/>
    </source>
</evidence>
<evidence type="ECO:0000313" key="14">
    <source>
        <dbReference type="Proteomes" id="UP000601223"/>
    </source>
</evidence>
<keyword evidence="3" id="KW-1003">Cell membrane</keyword>
<evidence type="ECO:0000256" key="8">
    <source>
        <dbReference type="ARBA" id="ARBA00022989"/>
    </source>
</evidence>
<evidence type="ECO:0000259" key="11">
    <source>
        <dbReference type="PROSITE" id="PS50893"/>
    </source>
</evidence>
<dbReference type="InterPro" id="IPR036640">
    <property type="entry name" value="ABC1_TM_sf"/>
</dbReference>
<evidence type="ECO:0000259" key="12">
    <source>
        <dbReference type="PROSITE" id="PS50929"/>
    </source>
</evidence>
<dbReference type="InterPro" id="IPR003439">
    <property type="entry name" value="ABC_transporter-like_ATP-bd"/>
</dbReference>
<dbReference type="Gene3D" id="3.40.50.300">
    <property type="entry name" value="P-loop containing nucleotide triphosphate hydrolases"/>
    <property type="match status" value="1"/>
</dbReference>
<keyword evidence="8 10" id="KW-1133">Transmembrane helix</keyword>
<feature type="transmembrane region" description="Helical" evidence="10">
    <location>
        <begin position="42"/>
        <end position="64"/>
    </location>
</feature>
<evidence type="ECO:0000256" key="9">
    <source>
        <dbReference type="ARBA" id="ARBA00023136"/>
    </source>
</evidence>
<comment type="caution">
    <text evidence="13">The sequence shown here is derived from an EMBL/GenBank/DDBJ whole genome shotgun (WGS) entry which is preliminary data.</text>
</comment>
<reference evidence="13 14" key="1">
    <citation type="submission" date="2021-01" db="EMBL/GenBank/DDBJ databases">
        <title>Whole genome shotgun sequence of Catellatospora bangladeshensis NBRC 107357.</title>
        <authorList>
            <person name="Komaki H."/>
            <person name="Tamura T."/>
        </authorList>
    </citation>
    <scope>NUCLEOTIDE SEQUENCE [LARGE SCALE GENOMIC DNA]</scope>
    <source>
        <strain evidence="13 14">NBRC 107357</strain>
    </source>
</reference>
<sequence length="598" mass="61678">MTAPSVTVPQNAVTERRELLPVAGGRETLRALRALLRPRRGLAGAGLLVLTTATAIGLTVAPLLGHLVDLVSQGRPAGALTTPVVALAVVAVVSGALTAYGLTLVARLGEGALAELRERFLDRALRLPLGRVERAGSGDLTSRAGNDLSAVASVVRSGLPELGRSLLAIVLTLAGLGVLDWRLLLAALLAVPVQLHTVRWYAGRALPVYARQRVAVGAQQQQLLETIGGAATVRALRRRERHLDLVSGRSQEAVELTMRGVNLVTRFYARLNLAEFIGLGAVLVTGFLLVRAGEVSIGTATAAALYFHHLFTPINTALGLIDDVQAAYAALARLVGVAELPEPAAPPAPRSPADASLHADGVTHAYDADRPVLHDVSVAVPAGRRVALVGASGAGKSTLAGLVAGVHEPTAGRIRVGGVGLGDLDPAGRRAVALITQEVHVFAGTLAEDLRLAEPAAADEQLLAALDKVGAAEWVQALPDGLSTVVGEGGHRLTAAQAQQLALARLVLADPAVAVLDEATAEAGSAGARVLEASVAAALDGRTGLLVAHRLTQAALADQVVVLEGGRIVESGTHDELRAAPGGRYAELWRAWSGRRSG</sequence>
<comment type="subcellular location">
    <subcellularLocation>
        <location evidence="1">Cell membrane</location>
        <topology evidence="1">Multi-pass membrane protein</topology>
    </subcellularLocation>
</comment>
<organism evidence="13 14">
    <name type="scientific">Catellatospora bangladeshensis</name>
    <dbReference type="NCBI Taxonomy" id="310355"/>
    <lineage>
        <taxon>Bacteria</taxon>
        <taxon>Bacillati</taxon>
        <taxon>Actinomycetota</taxon>
        <taxon>Actinomycetes</taxon>
        <taxon>Micromonosporales</taxon>
        <taxon>Micromonosporaceae</taxon>
        <taxon>Catellatospora</taxon>
    </lineage>
</organism>
<dbReference type="AlphaFoldDB" id="A0A8J3J978"/>
<dbReference type="SUPFAM" id="SSF52540">
    <property type="entry name" value="P-loop containing nucleoside triphosphate hydrolases"/>
    <property type="match status" value="1"/>
</dbReference>
<keyword evidence="7" id="KW-0067">ATP-binding</keyword>
<dbReference type="InterPro" id="IPR003593">
    <property type="entry name" value="AAA+_ATPase"/>
</dbReference>
<keyword evidence="5 10" id="KW-0812">Transmembrane</keyword>
<keyword evidence="4" id="KW-0997">Cell inner membrane</keyword>
<name>A0A8J3J978_9ACTN</name>
<evidence type="ECO:0000256" key="4">
    <source>
        <dbReference type="ARBA" id="ARBA00022519"/>
    </source>
</evidence>
<dbReference type="InterPro" id="IPR039421">
    <property type="entry name" value="Type_1_exporter"/>
</dbReference>
<feature type="domain" description="ABC transporter" evidence="11">
    <location>
        <begin position="357"/>
        <end position="590"/>
    </location>
</feature>
<dbReference type="GO" id="GO:0016887">
    <property type="term" value="F:ATP hydrolysis activity"/>
    <property type="evidence" value="ECO:0007669"/>
    <property type="project" value="InterPro"/>
</dbReference>
<dbReference type="GO" id="GO:0005524">
    <property type="term" value="F:ATP binding"/>
    <property type="evidence" value="ECO:0007669"/>
    <property type="project" value="UniProtKB-KW"/>
</dbReference>
<dbReference type="SMART" id="SM00382">
    <property type="entry name" value="AAA"/>
    <property type="match status" value="1"/>
</dbReference>
<dbReference type="PROSITE" id="PS50893">
    <property type="entry name" value="ABC_TRANSPORTER_2"/>
    <property type="match status" value="1"/>
</dbReference>
<keyword evidence="9 10" id="KW-0472">Membrane</keyword>
<dbReference type="Proteomes" id="UP000601223">
    <property type="component" value="Unassembled WGS sequence"/>
</dbReference>
<proteinExistence type="predicted"/>
<dbReference type="InterPro" id="IPR011527">
    <property type="entry name" value="ABC1_TM_dom"/>
</dbReference>
<dbReference type="PANTHER" id="PTHR43394">
    <property type="entry name" value="ATP-DEPENDENT PERMEASE MDL1, MITOCHONDRIAL"/>
    <property type="match status" value="1"/>
</dbReference>
<evidence type="ECO:0000256" key="10">
    <source>
        <dbReference type="SAM" id="Phobius"/>
    </source>
</evidence>
<feature type="transmembrane region" description="Helical" evidence="10">
    <location>
        <begin position="267"/>
        <end position="290"/>
    </location>
</feature>
<evidence type="ECO:0000256" key="3">
    <source>
        <dbReference type="ARBA" id="ARBA00022475"/>
    </source>
</evidence>
<dbReference type="SUPFAM" id="SSF90123">
    <property type="entry name" value="ABC transporter transmembrane region"/>
    <property type="match status" value="1"/>
</dbReference>
<feature type="transmembrane region" description="Helical" evidence="10">
    <location>
        <begin position="84"/>
        <end position="109"/>
    </location>
</feature>
<dbReference type="CDD" id="cd07346">
    <property type="entry name" value="ABC_6TM_exporters"/>
    <property type="match status" value="1"/>
</dbReference>
<evidence type="ECO:0000256" key="2">
    <source>
        <dbReference type="ARBA" id="ARBA00022448"/>
    </source>
</evidence>
<dbReference type="RefSeq" id="WP_203744427.1">
    <property type="nucleotide sequence ID" value="NZ_BONF01000010.1"/>
</dbReference>
<dbReference type="EMBL" id="BONF01000010">
    <property type="protein sequence ID" value="GIF80627.1"/>
    <property type="molecule type" value="Genomic_DNA"/>
</dbReference>
<dbReference type="Gene3D" id="1.20.1560.10">
    <property type="entry name" value="ABC transporter type 1, transmembrane domain"/>
    <property type="match status" value="1"/>
</dbReference>
<dbReference type="FunFam" id="3.40.50.300:FF:001001">
    <property type="entry name" value="Multidrug ABC transporter ATP-binding protein"/>
    <property type="match status" value="1"/>
</dbReference>
<dbReference type="Pfam" id="PF00005">
    <property type="entry name" value="ABC_tran"/>
    <property type="match status" value="1"/>
</dbReference>
<evidence type="ECO:0000256" key="7">
    <source>
        <dbReference type="ARBA" id="ARBA00022840"/>
    </source>
</evidence>